<dbReference type="RefSeq" id="WP_394840647.1">
    <property type="nucleotide sequence ID" value="NZ_CP089982.1"/>
</dbReference>
<dbReference type="InterPro" id="IPR009057">
    <property type="entry name" value="Homeodomain-like_sf"/>
</dbReference>
<dbReference type="PANTHER" id="PTHR47894">
    <property type="entry name" value="HTH-TYPE TRANSCRIPTIONAL REGULATOR GADX"/>
    <property type="match status" value="1"/>
</dbReference>
<sequence>MQGVPAAESSVVNMVPLVDGRELGVSEVASVAGVEPIPDSAVNSAGALVRSQSLPILLAFAQKAGKNLAEGAVEELRRRLAIPETTGDLVKAITLPLSAYRSANEQLAELLQDEFIGLHAAQEAPRGSFGILEFVVRHTRNIDTALERTQRYWRLVSEIAKLDVETRCGEVLLTYRIADEPSCMGRQGNEFVLASFLRFLRELTQTRSAEGDSVEEKPMRAASVEFAHPAPADLSELVAFFGTERLRFDAPHNRIAFEASVLSLPVPSGDERLLQWLDEYATSLLPPEPAAERAVPGLERQIRSCLHESVPPTVTEVARRLRISSRTLQRRLCEAHMSFYGVLEGIRCELAERYLHDASLSIYEVALRLGYANERGFERAFMKWHGVTPRAYRRKLCS</sequence>
<proteinExistence type="predicted"/>
<dbReference type="PROSITE" id="PS01124">
    <property type="entry name" value="HTH_ARAC_FAMILY_2"/>
    <property type="match status" value="1"/>
</dbReference>
<dbReference type="InterPro" id="IPR020449">
    <property type="entry name" value="Tscrpt_reg_AraC-type_HTH"/>
</dbReference>
<reference evidence="5 6" key="1">
    <citation type="submission" date="2021-12" db="EMBL/GenBank/DDBJ databases">
        <title>Discovery of the Pendulisporaceae a myxobacterial family with distinct sporulation behavior and unique specialized metabolism.</title>
        <authorList>
            <person name="Garcia R."/>
            <person name="Popoff A."/>
            <person name="Bader C.D."/>
            <person name="Loehr J."/>
            <person name="Walesch S."/>
            <person name="Walt C."/>
            <person name="Boldt J."/>
            <person name="Bunk B."/>
            <person name="Haeckl F.J.F.P.J."/>
            <person name="Gunesch A.P."/>
            <person name="Birkelbach J."/>
            <person name="Nuebel U."/>
            <person name="Pietschmann T."/>
            <person name="Bach T."/>
            <person name="Mueller R."/>
        </authorList>
    </citation>
    <scope>NUCLEOTIDE SEQUENCE [LARGE SCALE GENOMIC DNA]</scope>
    <source>
        <strain evidence="5 6">MSr12523</strain>
    </source>
</reference>
<dbReference type="SMART" id="SM00342">
    <property type="entry name" value="HTH_ARAC"/>
    <property type="match status" value="1"/>
</dbReference>
<feature type="domain" description="HTH araC/xylS-type" evidence="4">
    <location>
        <begin position="292"/>
        <end position="395"/>
    </location>
</feature>
<evidence type="ECO:0000256" key="2">
    <source>
        <dbReference type="ARBA" id="ARBA00023125"/>
    </source>
</evidence>
<dbReference type="Pfam" id="PF12625">
    <property type="entry name" value="Arabinose_bd"/>
    <property type="match status" value="1"/>
</dbReference>
<evidence type="ECO:0000313" key="6">
    <source>
        <dbReference type="Proteomes" id="UP001379533"/>
    </source>
</evidence>
<dbReference type="EMBL" id="CP089982">
    <property type="protein sequence ID" value="WXA90034.1"/>
    <property type="molecule type" value="Genomic_DNA"/>
</dbReference>
<keyword evidence="1" id="KW-0805">Transcription regulation</keyword>
<organism evidence="5 6">
    <name type="scientific">Pendulispora brunnea</name>
    <dbReference type="NCBI Taxonomy" id="2905690"/>
    <lineage>
        <taxon>Bacteria</taxon>
        <taxon>Pseudomonadati</taxon>
        <taxon>Myxococcota</taxon>
        <taxon>Myxococcia</taxon>
        <taxon>Myxococcales</taxon>
        <taxon>Sorangiineae</taxon>
        <taxon>Pendulisporaceae</taxon>
        <taxon>Pendulispora</taxon>
    </lineage>
</organism>
<dbReference type="InterPro" id="IPR032687">
    <property type="entry name" value="AraC-type_N"/>
</dbReference>
<accession>A0ABZ2JW81</accession>
<dbReference type="PRINTS" id="PR00032">
    <property type="entry name" value="HTHARAC"/>
</dbReference>
<keyword evidence="6" id="KW-1185">Reference proteome</keyword>
<evidence type="ECO:0000259" key="4">
    <source>
        <dbReference type="PROSITE" id="PS01124"/>
    </source>
</evidence>
<dbReference type="InterPro" id="IPR018060">
    <property type="entry name" value="HTH_AraC"/>
</dbReference>
<dbReference type="PANTHER" id="PTHR47894:SF1">
    <property type="entry name" value="HTH-TYPE TRANSCRIPTIONAL REGULATOR VQSM"/>
    <property type="match status" value="1"/>
</dbReference>
<dbReference type="Pfam" id="PF12833">
    <property type="entry name" value="HTH_18"/>
    <property type="match status" value="1"/>
</dbReference>
<protein>
    <submittedName>
        <fullName evidence="5">AraC family transcriptional regulator</fullName>
    </submittedName>
</protein>
<dbReference type="Proteomes" id="UP001379533">
    <property type="component" value="Chromosome"/>
</dbReference>
<evidence type="ECO:0000256" key="1">
    <source>
        <dbReference type="ARBA" id="ARBA00023015"/>
    </source>
</evidence>
<keyword evidence="3" id="KW-0804">Transcription</keyword>
<evidence type="ECO:0000256" key="3">
    <source>
        <dbReference type="ARBA" id="ARBA00023163"/>
    </source>
</evidence>
<evidence type="ECO:0000313" key="5">
    <source>
        <dbReference type="EMBL" id="WXA90034.1"/>
    </source>
</evidence>
<keyword evidence="2" id="KW-0238">DNA-binding</keyword>
<dbReference type="SUPFAM" id="SSF46689">
    <property type="entry name" value="Homeodomain-like"/>
    <property type="match status" value="1"/>
</dbReference>
<dbReference type="Gene3D" id="1.10.10.60">
    <property type="entry name" value="Homeodomain-like"/>
    <property type="match status" value="1"/>
</dbReference>
<gene>
    <name evidence="5" type="ORF">LZC95_26465</name>
</gene>
<name>A0ABZ2JW81_9BACT</name>